<protein>
    <submittedName>
        <fullName evidence="1">Uncharacterized protein</fullName>
    </submittedName>
</protein>
<dbReference type="EMBL" id="CP001699">
    <property type="protein sequence ID" value="ACU59759.1"/>
    <property type="molecule type" value="Genomic_DNA"/>
</dbReference>
<proteinExistence type="predicted"/>
<evidence type="ECO:0000313" key="2">
    <source>
        <dbReference type="Proteomes" id="UP000002215"/>
    </source>
</evidence>
<accession>A0A979G2T3</accession>
<dbReference type="Proteomes" id="UP000002215">
    <property type="component" value="Chromosome"/>
</dbReference>
<sequence length="88" mass="9299">MNYLAGVLLLTTVGAFASSEKRNSLDLCSTVPTTSGPSINSECPYSPATQCCYIAAGSTAQYVTQTQPDGTVIIRRNAGQMTTIYGLR</sequence>
<reference evidence="2" key="1">
    <citation type="submission" date="2009-08" db="EMBL/GenBank/DDBJ databases">
        <title>The complete genome of Chitinophaga pinensis DSM 2588.</title>
        <authorList>
            <consortium name="US DOE Joint Genome Institute (JGI-PGF)"/>
            <person name="Lucas S."/>
            <person name="Copeland A."/>
            <person name="Lapidus A."/>
            <person name="Glavina del Rio T."/>
            <person name="Dalin E."/>
            <person name="Tice H."/>
            <person name="Bruce D."/>
            <person name="Goodwin L."/>
            <person name="Pitluck S."/>
            <person name="Kyrpides N."/>
            <person name="Mavromatis K."/>
            <person name="Ivanova N."/>
            <person name="Mikhailova N."/>
            <person name="Sims D."/>
            <person name="Meinche L."/>
            <person name="Brettin T."/>
            <person name="Detter J.C."/>
            <person name="Han C."/>
            <person name="Larimer F."/>
            <person name="Land M."/>
            <person name="Hauser L."/>
            <person name="Markowitz V."/>
            <person name="Cheng J.-F."/>
            <person name="Hugenholtz P."/>
            <person name="Woyke T."/>
            <person name="Wu D."/>
            <person name="Spring S."/>
            <person name="Klenk H.-P."/>
            <person name="Eisen J.A."/>
        </authorList>
    </citation>
    <scope>NUCLEOTIDE SEQUENCE [LARGE SCALE GENOMIC DNA]</scope>
    <source>
        <strain evidence="2">ATCC 43595 / DSM 2588 / LMG 13176 / NBRC 15968 / NCIMB 11800 / UQM 2034</strain>
    </source>
</reference>
<gene>
    <name evidence="1" type="ordered locus">Cpin_2268</name>
</gene>
<name>A0A979G2T3_CHIPD</name>
<organism evidence="1 2">
    <name type="scientific">Chitinophaga pinensis (strain ATCC 43595 / DSM 2588 / LMG 13176 / NBRC 15968 / NCIMB 11800 / UQM 2034)</name>
    <dbReference type="NCBI Taxonomy" id="485918"/>
    <lineage>
        <taxon>Bacteria</taxon>
        <taxon>Pseudomonadati</taxon>
        <taxon>Bacteroidota</taxon>
        <taxon>Chitinophagia</taxon>
        <taxon>Chitinophagales</taxon>
        <taxon>Chitinophagaceae</taxon>
        <taxon>Chitinophaga</taxon>
    </lineage>
</organism>
<evidence type="ECO:0000313" key="1">
    <source>
        <dbReference type="EMBL" id="ACU59759.1"/>
    </source>
</evidence>
<dbReference type="KEGG" id="cpi:Cpin_2268"/>
<dbReference type="AlphaFoldDB" id="A0A979G2T3"/>
<reference evidence="1 2" key="2">
    <citation type="journal article" date="2010" name="Stand. Genomic Sci.">
        <title>Complete genome sequence of Chitinophaga pinensis type strain (UQM 2034).</title>
        <authorList>
            <person name="Glavina Del Rio T."/>
            <person name="Abt B."/>
            <person name="Spring S."/>
            <person name="Lapidus A."/>
            <person name="Nolan M."/>
            <person name="Tice H."/>
            <person name="Copeland A."/>
            <person name="Cheng J.F."/>
            <person name="Chen F."/>
            <person name="Bruce D."/>
            <person name="Goodwin L."/>
            <person name="Pitluck S."/>
            <person name="Ivanova N."/>
            <person name="Mavromatis K."/>
            <person name="Mikhailova N."/>
            <person name="Pati A."/>
            <person name="Chen A."/>
            <person name="Palaniappan K."/>
            <person name="Land M."/>
            <person name="Hauser L."/>
            <person name="Chang Y.J."/>
            <person name="Jeffries C.D."/>
            <person name="Chain P."/>
            <person name="Saunders E."/>
            <person name="Detter J.C."/>
            <person name="Brettin T."/>
            <person name="Rohde M."/>
            <person name="Goker M."/>
            <person name="Bristow J."/>
            <person name="Eisen J.A."/>
            <person name="Markowitz V."/>
            <person name="Hugenholtz P."/>
            <person name="Kyrpides N.C."/>
            <person name="Klenk H.P."/>
            <person name="Lucas S."/>
        </authorList>
    </citation>
    <scope>NUCLEOTIDE SEQUENCE [LARGE SCALE GENOMIC DNA]</scope>
    <source>
        <strain evidence="2">ATCC 43595 / DSM 2588 / LMG 13176 / NBRC 15968 / NCIMB 11800 / UQM 2034</strain>
    </source>
</reference>